<proteinExistence type="predicted"/>
<dbReference type="InterPro" id="IPR012685">
    <property type="entry name" value="CHP02304_F390_synth-rel"/>
</dbReference>
<gene>
    <name evidence="1" type="ORF">HELGO_WM37572</name>
</gene>
<dbReference type="Gene3D" id="3.40.50.12780">
    <property type="entry name" value="N-terminal domain of ligase-like"/>
    <property type="match status" value="1"/>
</dbReference>
<organism evidence="1">
    <name type="scientific">uncultured Sulfurovum sp</name>
    <dbReference type="NCBI Taxonomy" id="269237"/>
    <lineage>
        <taxon>Bacteria</taxon>
        <taxon>Pseudomonadati</taxon>
        <taxon>Campylobacterota</taxon>
        <taxon>Epsilonproteobacteria</taxon>
        <taxon>Campylobacterales</taxon>
        <taxon>Sulfurovaceae</taxon>
        <taxon>Sulfurovum</taxon>
        <taxon>environmental samples</taxon>
    </lineage>
</organism>
<dbReference type="InterPro" id="IPR042099">
    <property type="entry name" value="ANL_N_sf"/>
</dbReference>
<accession>A0A6S6SU42</accession>
<evidence type="ECO:0000313" key="1">
    <source>
        <dbReference type="EMBL" id="CAA6806508.1"/>
    </source>
</evidence>
<dbReference type="PANTHER" id="PTHR36932:SF1">
    <property type="entry name" value="CAPSULAR POLYSACCHARIDE BIOSYNTHESIS PROTEIN"/>
    <property type="match status" value="1"/>
</dbReference>
<protein>
    <submittedName>
        <fullName evidence="1">Adenylate-forming enzyme</fullName>
    </submittedName>
</protein>
<dbReference type="InterPro" id="IPR053158">
    <property type="entry name" value="CapK_Type1_Caps_Biosynth"/>
</dbReference>
<dbReference type="PANTHER" id="PTHR36932">
    <property type="entry name" value="CAPSULAR POLYSACCHARIDE BIOSYNTHESIS PROTEIN"/>
    <property type="match status" value="1"/>
</dbReference>
<dbReference type="EMBL" id="CACVAR010000151">
    <property type="protein sequence ID" value="CAA6806508.1"/>
    <property type="molecule type" value="Genomic_DNA"/>
</dbReference>
<dbReference type="NCBIfam" id="TIGR02304">
    <property type="entry name" value="aden_form_hyp"/>
    <property type="match status" value="1"/>
</dbReference>
<name>A0A6S6SU42_9BACT</name>
<reference evidence="1" key="1">
    <citation type="submission" date="2020-01" db="EMBL/GenBank/DDBJ databases">
        <authorList>
            <person name="Meier V. D."/>
            <person name="Meier V D."/>
        </authorList>
    </citation>
    <scope>NUCLEOTIDE SEQUENCE</scope>
    <source>
        <strain evidence="1">HLG_WM_MAG_03</strain>
    </source>
</reference>
<dbReference type="AlphaFoldDB" id="A0A6S6SU42"/>
<sequence>MNGMSMFRKLGIVKEFLSVKDFTCKEALKAYQKEKLAERLATHGSRFYPNSTKLEDFPIINKKIFMENFDTINTVGISKDEAFKVALASEESRNFSNKIGYISVGLSSGTSGSRGLFLVSEEESRRWAGYILKRMLPKPLLQRHKIAFFLRANSNLYESVNSLAIKFSFYDLLQPLEEHIETLNATQPTILIAPAQVLRLLALSDDLTINPKKVISVAEVLEEEDEELISQRFSQKVHQVYQCTEGFLAHTCEEGNLHLNEDRVYIEKEWIDEKSGRFSPIISDFFRSSQPVIRYKLDDILVLEKEPCACGSVFTRLKKIEGRCDDILNVKDKNGVPYLLFPDFVRRAIIRASDKVEEYAVEHREDALHVYLQPLSMKDEVEESLQKLYVEQGLESLEHVYDAYEMGKLTDKRRRVKQL</sequence>